<evidence type="ECO:0000256" key="5">
    <source>
        <dbReference type="ARBA" id="ARBA00023136"/>
    </source>
</evidence>
<dbReference type="EMBL" id="LCFB01000051">
    <property type="protein sequence ID" value="KKS82979.1"/>
    <property type="molecule type" value="Genomic_DNA"/>
</dbReference>
<dbReference type="Pfam" id="PF03600">
    <property type="entry name" value="CitMHS"/>
    <property type="match status" value="1"/>
</dbReference>
<evidence type="ECO:0000313" key="9">
    <source>
        <dbReference type="Proteomes" id="UP000034543"/>
    </source>
</evidence>
<dbReference type="AlphaFoldDB" id="A0A0G1CC26"/>
<comment type="subcellular location">
    <subcellularLocation>
        <location evidence="1">Membrane</location>
        <topology evidence="1">Multi-pass membrane protein</topology>
    </subcellularLocation>
</comment>
<feature type="transmembrane region" description="Helical" evidence="6">
    <location>
        <begin position="290"/>
        <end position="311"/>
    </location>
</feature>
<evidence type="ECO:0000313" key="8">
    <source>
        <dbReference type="EMBL" id="KKS82979.1"/>
    </source>
</evidence>
<gene>
    <name evidence="8" type="ORF">UV59_C0051G0001</name>
</gene>
<dbReference type="InterPro" id="IPR004680">
    <property type="entry name" value="Cit_transptr-like_dom"/>
</dbReference>
<evidence type="ECO:0000256" key="2">
    <source>
        <dbReference type="ARBA" id="ARBA00022448"/>
    </source>
</evidence>
<comment type="caution">
    <text evidence="8">The sequence shown here is derived from an EMBL/GenBank/DDBJ whole genome shotgun (WGS) entry which is preliminary data.</text>
</comment>
<feature type="non-terminal residue" evidence="8">
    <location>
        <position position="319"/>
    </location>
</feature>
<evidence type="ECO:0000256" key="4">
    <source>
        <dbReference type="ARBA" id="ARBA00022989"/>
    </source>
</evidence>
<dbReference type="GO" id="GO:0055085">
    <property type="term" value="P:transmembrane transport"/>
    <property type="evidence" value="ECO:0007669"/>
    <property type="project" value="InterPro"/>
</dbReference>
<keyword evidence="3 6" id="KW-0812">Transmembrane</keyword>
<organism evidence="8 9">
    <name type="scientific">Candidatus Gottesmanbacteria bacterium GW2011_GWA1_43_11</name>
    <dbReference type="NCBI Taxonomy" id="1618436"/>
    <lineage>
        <taxon>Bacteria</taxon>
        <taxon>Candidatus Gottesmaniibacteriota</taxon>
    </lineage>
</organism>
<evidence type="ECO:0000259" key="7">
    <source>
        <dbReference type="Pfam" id="PF03600"/>
    </source>
</evidence>
<dbReference type="Proteomes" id="UP000034543">
    <property type="component" value="Unassembled WGS sequence"/>
</dbReference>
<evidence type="ECO:0000256" key="1">
    <source>
        <dbReference type="ARBA" id="ARBA00004141"/>
    </source>
</evidence>
<accession>A0A0G1CC26</accession>
<protein>
    <submittedName>
        <fullName evidence="8">Arsenic efflux pump protein</fullName>
    </submittedName>
</protein>
<reference evidence="8 9" key="1">
    <citation type="journal article" date="2015" name="Nature">
        <title>rRNA introns, odd ribosomes, and small enigmatic genomes across a large radiation of phyla.</title>
        <authorList>
            <person name="Brown C.T."/>
            <person name="Hug L.A."/>
            <person name="Thomas B.C."/>
            <person name="Sharon I."/>
            <person name="Castelle C.J."/>
            <person name="Singh A."/>
            <person name="Wilkins M.J."/>
            <person name="Williams K.H."/>
            <person name="Banfield J.F."/>
        </authorList>
    </citation>
    <scope>NUCLEOTIDE SEQUENCE [LARGE SCALE GENOMIC DNA]</scope>
</reference>
<keyword evidence="5 6" id="KW-0472">Membrane</keyword>
<keyword evidence="4 6" id="KW-1133">Transmembrane helix</keyword>
<feature type="domain" description="Citrate transporter-like" evidence="7">
    <location>
        <begin position="15"/>
        <end position="315"/>
    </location>
</feature>
<evidence type="ECO:0000256" key="6">
    <source>
        <dbReference type="SAM" id="Phobius"/>
    </source>
</evidence>
<feature type="transmembrane region" description="Helical" evidence="6">
    <location>
        <begin position="244"/>
        <end position="261"/>
    </location>
</feature>
<dbReference type="STRING" id="1618436.UV59_C0051G0001"/>
<dbReference type="PANTHER" id="PTHR43568:SF1">
    <property type="entry name" value="P PROTEIN"/>
    <property type="match status" value="1"/>
</dbReference>
<dbReference type="PANTHER" id="PTHR43568">
    <property type="entry name" value="P PROTEIN"/>
    <property type="match status" value="1"/>
</dbReference>
<dbReference type="GO" id="GO:0016020">
    <property type="term" value="C:membrane"/>
    <property type="evidence" value="ECO:0007669"/>
    <property type="project" value="UniProtKB-SubCell"/>
</dbReference>
<evidence type="ECO:0000256" key="3">
    <source>
        <dbReference type="ARBA" id="ARBA00022692"/>
    </source>
</evidence>
<dbReference type="InterPro" id="IPR051475">
    <property type="entry name" value="Diverse_Ion_Transporter"/>
</dbReference>
<proteinExistence type="predicted"/>
<keyword evidence="2" id="KW-0813">Transport</keyword>
<name>A0A0G1CC26_9BACT</name>
<feature type="transmembrane region" description="Helical" evidence="6">
    <location>
        <begin position="100"/>
        <end position="121"/>
    </location>
</feature>
<feature type="transmembrane region" description="Helical" evidence="6">
    <location>
        <begin position="188"/>
        <end position="211"/>
    </location>
</feature>
<sequence length="319" mass="34729">MSILTIILILLVLSAFALMTKGVLKQEVAMPLVALGAIILAGNEEGLLALHNGFAEFSRIALLFTAVAVPAHILQRSGLLDWIGMSIGEFIGRIHIKTKISVNLLVPAISLFMVYVMAALFHNTTSILVSSLVIYVICKSYKLKGLPVLAGALVASNLGGFSTRWGDTPNIVEAAEWNLTHMDFFREILPINVSSVFLLILTVSLWLSFVMKKTEGSKNTKFDIAYAMVKFRNARRNMYLDKRLITTGLLGLLLAIVGPLFLIKYEVILSALAIIVSVLGDYSEHMAETLLALGMETYVTLVSIFVLAQVLSNSAIGIG</sequence>